<feature type="region of interest" description="Disordered" evidence="2">
    <location>
        <begin position="862"/>
        <end position="882"/>
    </location>
</feature>
<dbReference type="InterPro" id="IPR036691">
    <property type="entry name" value="Endo/exonu/phosph_ase_sf"/>
</dbReference>
<evidence type="ECO:0000313" key="5">
    <source>
        <dbReference type="Proteomes" id="UP000237631"/>
    </source>
</evidence>
<dbReference type="Gene3D" id="3.60.10.10">
    <property type="entry name" value="Endonuclease/exonuclease/phosphatase"/>
    <property type="match status" value="1"/>
</dbReference>
<feature type="region of interest" description="Disordered" evidence="2">
    <location>
        <begin position="408"/>
        <end position="485"/>
    </location>
</feature>
<keyword evidence="5" id="KW-1185">Reference proteome</keyword>
<dbReference type="SUPFAM" id="SSF56219">
    <property type="entry name" value="DNase I-like"/>
    <property type="match status" value="1"/>
</dbReference>
<dbReference type="OrthoDB" id="3856898at2759"/>
<feature type="coiled-coil region" evidence="1">
    <location>
        <begin position="77"/>
        <end position="111"/>
    </location>
</feature>
<proteinExistence type="predicted"/>
<sequence>MAELWPEGVMWPTEYREHALKLMKYLLEIRGHIDRTGSQTVPAEVAKMMIQGATSFVAKAQNIPDMTAIHGALREMREDAKAMKEETSQRLETLKKELRGTNTQIERIAAVGEETKGAAKEAMEVGKVGVAIMRDVKNTNLQNNKSAPMSYAAAVASGTLASSMHVPYNTQTASTQSQREIIVNIRNPVTIERLRAMNPRHLKSHVDRALEQSTNQQIAEIKIMSANQLKSGDLVVRTASVSETQILQQHSEEWARRVGEGASVRVPAYGVIVHSIRTHSIDMDKFTDNRDEILHENRPFIPRAEIKYIGWLTRSGAKKSTTSIIIEFARPEDANKIISEGLVWHGELCQCERNPVQDNNEMWLLCSGAPIPGLSLEEGARRTQECPTRQEEMARAKAAYATRAPFYPVPASAMSGTPPGSNGTVLRRKRSARGLGLRGEERPQGELGSTGSGLKRANTGSGLGSLDKENEPPTGPGSQRPQRTYHPTRKALASLHVNGMGRNSSQQMDIEYNVRKSRDTVMATLLRDAKIGDFDVLAIQEPWNNPFTNTTHHPAKDIFHLCYAPNDAEGRPTRVCFFVHKQLDHAQWRFDRHSEVICSLTFQFGDDETPRSLEIVNIYNPPRSTENRTSVLPFLRRLLERSTANERMVIGDFNLHHSLWGGEHIVRPDAEAIELIEIMEQNALQSTFPSGTITYEEGSSRTTIDLCLATIGLMDRVVRSQVDHELDHDSDHLPIATTIDLQLPRRTETARRNWKRLDEKQYREILEETLPPLQRPRTKAALDRYVEQITTTINEAVDWALPKTMPSSRMRQRWNEQCSEVLAEAKRLKRRLGREHTDDDWEAYRTARNKKTRVIRKALRQAHRDRVEEASQSPQALWKLAK</sequence>
<feature type="compositionally biased region" description="Polar residues" evidence="2">
    <location>
        <begin position="414"/>
        <end position="424"/>
    </location>
</feature>
<reference evidence="5" key="1">
    <citation type="journal article" date="2017" name="bioRxiv">
        <title>Conservation of a gene cluster reveals novel cercosporin biosynthetic mechanisms and extends production to the genus Colletotrichum.</title>
        <authorList>
            <person name="de Jonge R."/>
            <person name="Ebert M.K."/>
            <person name="Huitt-Roehl C.R."/>
            <person name="Pal P."/>
            <person name="Suttle J.C."/>
            <person name="Spanner R.E."/>
            <person name="Neubauer J.D."/>
            <person name="Jurick W.M.II."/>
            <person name="Stott K.A."/>
            <person name="Secor G.A."/>
            <person name="Thomma B.P.H.J."/>
            <person name="Van de Peer Y."/>
            <person name="Townsend C.A."/>
            <person name="Bolton M.D."/>
        </authorList>
    </citation>
    <scope>NUCLEOTIDE SEQUENCE [LARGE SCALE GENOMIC DNA]</scope>
    <source>
        <strain evidence="5">CBS538.71</strain>
    </source>
</reference>
<dbReference type="Pfam" id="PF14529">
    <property type="entry name" value="Exo_endo_phos_2"/>
    <property type="match status" value="1"/>
</dbReference>
<name>A0A2S6CMV9_9PEZI</name>
<dbReference type="Proteomes" id="UP000237631">
    <property type="component" value="Unassembled WGS sequence"/>
</dbReference>
<comment type="caution">
    <text evidence="4">The sequence shown here is derived from an EMBL/GenBank/DDBJ whole genome shotgun (WGS) entry which is preliminary data.</text>
</comment>
<dbReference type="InterPro" id="IPR005135">
    <property type="entry name" value="Endo/exonuclease/phosphatase"/>
</dbReference>
<dbReference type="AlphaFoldDB" id="A0A2S6CMV9"/>
<evidence type="ECO:0000313" key="4">
    <source>
        <dbReference type="EMBL" id="PPJ61057.1"/>
    </source>
</evidence>
<dbReference type="EMBL" id="PNEN01000156">
    <property type="protein sequence ID" value="PPJ61057.1"/>
    <property type="molecule type" value="Genomic_DNA"/>
</dbReference>
<gene>
    <name evidence="4" type="ORF">CBER1_07390</name>
</gene>
<dbReference type="GO" id="GO:0003824">
    <property type="term" value="F:catalytic activity"/>
    <property type="evidence" value="ECO:0007669"/>
    <property type="project" value="InterPro"/>
</dbReference>
<keyword evidence="1" id="KW-0175">Coiled coil</keyword>
<accession>A0A2S6CMV9</accession>
<protein>
    <recommendedName>
        <fullName evidence="3">Endonuclease/exonuclease/phosphatase domain-containing protein</fullName>
    </recommendedName>
</protein>
<evidence type="ECO:0000256" key="2">
    <source>
        <dbReference type="SAM" id="MobiDB-lite"/>
    </source>
</evidence>
<evidence type="ECO:0000256" key="1">
    <source>
        <dbReference type="SAM" id="Coils"/>
    </source>
</evidence>
<organism evidence="4 5">
    <name type="scientific">Cercospora berteroae</name>
    <dbReference type="NCBI Taxonomy" id="357750"/>
    <lineage>
        <taxon>Eukaryota</taxon>
        <taxon>Fungi</taxon>
        <taxon>Dikarya</taxon>
        <taxon>Ascomycota</taxon>
        <taxon>Pezizomycotina</taxon>
        <taxon>Dothideomycetes</taxon>
        <taxon>Dothideomycetidae</taxon>
        <taxon>Mycosphaerellales</taxon>
        <taxon>Mycosphaerellaceae</taxon>
        <taxon>Cercospora</taxon>
    </lineage>
</organism>
<evidence type="ECO:0000259" key="3">
    <source>
        <dbReference type="Pfam" id="PF14529"/>
    </source>
</evidence>
<feature type="domain" description="Endonuclease/exonuclease/phosphatase" evidence="3">
    <location>
        <begin position="614"/>
        <end position="736"/>
    </location>
</feature>